<feature type="domain" description="Enoyl reductase (ER)" evidence="1">
    <location>
        <begin position="10"/>
        <end position="301"/>
    </location>
</feature>
<dbReference type="SUPFAM" id="SSF50129">
    <property type="entry name" value="GroES-like"/>
    <property type="match status" value="1"/>
</dbReference>
<dbReference type="Pfam" id="PF08240">
    <property type="entry name" value="ADH_N"/>
    <property type="match status" value="1"/>
</dbReference>
<dbReference type="AlphaFoldDB" id="A0A8H4LM78"/>
<dbReference type="InterPro" id="IPR020843">
    <property type="entry name" value="ER"/>
</dbReference>
<dbReference type="OrthoDB" id="3509362at2759"/>
<keyword evidence="3" id="KW-1185">Reference proteome</keyword>
<dbReference type="GO" id="GO:0016491">
    <property type="term" value="F:oxidoreductase activity"/>
    <property type="evidence" value="ECO:0007669"/>
    <property type="project" value="InterPro"/>
</dbReference>
<dbReference type="Proteomes" id="UP000554235">
    <property type="component" value="Unassembled WGS sequence"/>
</dbReference>
<evidence type="ECO:0000313" key="2">
    <source>
        <dbReference type="EMBL" id="KAF4472171.1"/>
    </source>
</evidence>
<name>A0A8H4LM78_9HYPO</name>
<accession>A0A8H4LM78</accession>
<protein>
    <submittedName>
        <fullName evidence="2">Alcohol dehydrogenase</fullName>
    </submittedName>
</protein>
<dbReference type="Gene3D" id="3.90.180.10">
    <property type="entry name" value="Medium-chain alcohol dehydrogenases, catalytic domain"/>
    <property type="match status" value="2"/>
</dbReference>
<dbReference type="InterPro" id="IPR011032">
    <property type="entry name" value="GroES-like_sf"/>
</dbReference>
<comment type="caution">
    <text evidence="2">The sequence shown here is derived from an EMBL/GenBank/DDBJ whole genome shotgun (WGS) entry which is preliminary data.</text>
</comment>
<organism evidence="2 3">
    <name type="scientific">Fusarium albosuccineum</name>
    <dbReference type="NCBI Taxonomy" id="1237068"/>
    <lineage>
        <taxon>Eukaryota</taxon>
        <taxon>Fungi</taxon>
        <taxon>Dikarya</taxon>
        <taxon>Ascomycota</taxon>
        <taxon>Pezizomycotina</taxon>
        <taxon>Sordariomycetes</taxon>
        <taxon>Hypocreomycetidae</taxon>
        <taxon>Hypocreales</taxon>
        <taxon>Nectriaceae</taxon>
        <taxon>Fusarium</taxon>
        <taxon>Fusarium decemcellulare species complex</taxon>
    </lineage>
</organism>
<dbReference type="InterPro" id="IPR036291">
    <property type="entry name" value="NAD(P)-bd_dom_sf"/>
</dbReference>
<dbReference type="InterPro" id="IPR013154">
    <property type="entry name" value="ADH-like_N"/>
</dbReference>
<gene>
    <name evidence="2" type="ORF">FALBO_924</name>
</gene>
<sequence length="306" mass="33105">MEQWCTLMDGIDGLKVQKAPLPTDLGHDEVLVRISRVSLNHRDIKIVCGDFRGRYDLPSEPMVVCSDASGIVVEVGGNATGSSWAKGDRVLTLVRPTHDHGPTRAEHHALGLGFPKPGVLCRYRIFKAASLVRVPDSMSLDEACTLPTAAVITSSSEDKLQRARQLGAQHTINYQTTPSWADEALRLTNGKGVDVIVETGGPATMQQSLKAVAEGGSISAVGVLTGLTEITGQTPIGLSLINRNATLRGINIGPKDRVEEMLDEYCKKRIHPVIDRQFGFDQVKEAFDYVRGGKHFGKVVINVDGT</sequence>
<dbReference type="SUPFAM" id="SSF51735">
    <property type="entry name" value="NAD(P)-binding Rossmann-fold domains"/>
    <property type="match status" value="1"/>
</dbReference>
<reference evidence="2 3" key="1">
    <citation type="submission" date="2020-01" db="EMBL/GenBank/DDBJ databases">
        <title>Identification and distribution of gene clusters putatively required for synthesis of sphingolipid metabolism inhibitors in phylogenetically diverse species of the filamentous fungus Fusarium.</title>
        <authorList>
            <person name="Kim H.-S."/>
            <person name="Busman M."/>
            <person name="Brown D.W."/>
            <person name="Divon H."/>
            <person name="Uhlig S."/>
            <person name="Proctor R.H."/>
        </authorList>
    </citation>
    <scope>NUCLEOTIDE SEQUENCE [LARGE SCALE GENOMIC DNA]</scope>
    <source>
        <strain evidence="2 3">NRRL 20459</strain>
    </source>
</reference>
<dbReference type="CDD" id="cd08276">
    <property type="entry name" value="MDR7"/>
    <property type="match status" value="1"/>
</dbReference>
<dbReference type="Gene3D" id="3.40.50.720">
    <property type="entry name" value="NAD(P)-binding Rossmann-like Domain"/>
    <property type="match status" value="1"/>
</dbReference>
<proteinExistence type="predicted"/>
<evidence type="ECO:0000259" key="1">
    <source>
        <dbReference type="SMART" id="SM00829"/>
    </source>
</evidence>
<dbReference type="SMART" id="SM00829">
    <property type="entry name" value="PKS_ER"/>
    <property type="match status" value="1"/>
</dbReference>
<dbReference type="PANTHER" id="PTHR45033:SF1">
    <property type="entry name" value="OXIDOREDUCTASE (EUROFUNG)"/>
    <property type="match status" value="1"/>
</dbReference>
<dbReference type="InterPro" id="IPR013149">
    <property type="entry name" value="ADH-like_C"/>
</dbReference>
<dbReference type="InterPro" id="IPR052711">
    <property type="entry name" value="Zinc_ADH-like"/>
</dbReference>
<dbReference type="EMBL" id="JAADYS010000114">
    <property type="protein sequence ID" value="KAF4472171.1"/>
    <property type="molecule type" value="Genomic_DNA"/>
</dbReference>
<dbReference type="Pfam" id="PF00107">
    <property type="entry name" value="ADH_zinc_N"/>
    <property type="match status" value="1"/>
</dbReference>
<dbReference type="PANTHER" id="PTHR45033">
    <property type="match status" value="1"/>
</dbReference>
<evidence type="ECO:0000313" key="3">
    <source>
        <dbReference type="Proteomes" id="UP000554235"/>
    </source>
</evidence>